<sequence length="139" mass="15009">MRFFKLAAAAAALVFSSLILTACGGDDSAVDTSTPEGTATAFMQKAFDGDVPGMVGLLNMGPEEQQYKEQIEGKLDLMAKDVQSKAQKHGGVDKLEAVGSEEWKNGAIRVRVKSTFKDGTDRTERVIVEKVGDVWKVKL</sequence>
<feature type="domain" description="DUF4878" evidence="2">
    <location>
        <begin position="33"/>
        <end position="137"/>
    </location>
</feature>
<dbReference type="Gene3D" id="3.10.450.50">
    <property type="match status" value="1"/>
</dbReference>
<name>A0A9D9GSN8_9GAMM</name>
<evidence type="ECO:0000313" key="4">
    <source>
        <dbReference type="Proteomes" id="UP000823631"/>
    </source>
</evidence>
<gene>
    <name evidence="3" type="ORF">IAB19_04675</name>
</gene>
<dbReference type="Proteomes" id="UP000823631">
    <property type="component" value="Unassembled WGS sequence"/>
</dbReference>
<dbReference type="EMBL" id="JADINH010000099">
    <property type="protein sequence ID" value="MBO8415658.1"/>
    <property type="molecule type" value="Genomic_DNA"/>
</dbReference>
<evidence type="ECO:0000259" key="2">
    <source>
        <dbReference type="Pfam" id="PF12870"/>
    </source>
</evidence>
<dbReference type="AlphaFoldDB" id="A0A9D9GSN8"/>
<comment type="caution">
    <text evidence="3">The sequence shown here is derived from an EMBL/GenBank/DDBJ whole genome shotgun (WGS) entry which is preliminary data.</text>
</comment>
<keyword evidence="1" id="KW-0732">Signal</keyword>
<dbReference type="PROSITE" id="PS51257">
    <property type="entry name" value="PROKAR_LIPOPROTEIN"/>
    <property type="match status" value="1"/>
</dbReference>
<dbReference type="InterPro" id="IPR024267">
    <property type="entry name" value="DUF4878"/>
</dbReference>
<organism evidence="3 4">
    <name type="scientific">Candidatus Avisuccinivibrio stercorigallinarum</name>
    <dbReference type="NCBI Taxonomy" id="2840704"/>
    <lineage>
        <taxon>Bacteria</taxon>
        <taxon>Pseudomonadati</taxon>
        <taxon>Pseudomonadota</taxon>
        <taxon>Gammaproteobacteria</taxon>
        <taxon>Aeromonadales</taxon>
        <taxon>Succinivibrionaceae</taxon>
        <taxon>Succinivibrionaceae incertae sedis</taxon>
        <taxon>Candidatus Avisuccinivibrio</taxon>
    </lineage>
</organism>
<feature type="chain" id="PRO_5038855774" evidence="1">
    <location>
        <begin position="23"/>
        <end position="139"/>
    </location>
</feature>
<dbReference type="Pfam" id="PF12870">
    <property type="entry name" value="DUF4878"/>
    <property type="match status" value="1"/>
</dbReference>
<evidence type="ECO:0000313" key="3">
    <source>
        <dbReference type="EMBL" id="MBO8415658.1"/>
    </source>
</evidence>
<reference evidence="3" key="2">
    <citation type="journal article" date="2021" name="PeerJ">
        <title>Extensive microbial diversity within the chicken gut microbiome revealed by metagenomics and culture.</title>
        <authorList>
            <person name="Gilroy R."/>
            <person name="Ravi A."/>
            <person name="Getino M."/>
            <person name="Pursley I."/>
            <person name="Horton D.L."/>
            <person name="Alikhan N.F."/>
            <person name="Baker D."/>
            <person name="Gharbi K."/>
            <person name="Hall N."/>
            <person name="Watson M."/>
            <person name="Adriaenssens E.M."/>
            <person name="Foster-Nyarko E."/>
            <person name="Jarju S."/>
            <person name="Secka A."/>
            <person name="Antonio M."/>
            <person name="Oren A."/>
            <person name="Chaudhuri R.R."/>
            <person name="La Ragione R."/>
            <person name="Hildebrand F."/>
            <person name="Pallen M.J."/>
        </authorList>
    </citation>
    <scope>NUCLEOTIDE SEQUENCE</scope>
    <source>
        <strain evidence="3">17213</strain>
    </source>
</reference>
<reference evidence="3" key="1">
    <citation type="submission" date="2020-10" db="EMBL/GenBank/DDBJ databases">
        <authorList>
            <person name="Gilroy R."/>
        </authorList>
    </citation>
    <scope>NUCLEOTIDE SEQUENCE</scope>
    <source>
        <strain evidence="3">17213</strain>
    </source>
</reference>
<proteinExistence type="predicted"/>
<protein>
    <submittedName>
        <fullName evidence="3">DUF4878 domain-containing protein</fullName>
    </submittedName>
</protein>
<accession>A0A9D9GSN8</accession>
<feature type="signal peptide" evidence="1">
    <location>
        <begin position="1"/>
        <end position="22"/>
    </location>
</feature>
<evidence type="ECO:0000256" key="1">
    <source>
        <dbReference type="SAM" id="SignalP"/>
    </source>
</evidence>